<dbReference type="EMBL" id="CAJOAZ010006310">
    <property type="protein sequence ID" value="CAF4130248.1"/>
    <property type="molecule type" value="Genomic_DNA"/>
</dbReference>
<dbReference type="AlphaFoldDB" id="A0A819X215"/>
<name>A0A819X215_9BILA</name>
<proteinExistence type="predicted"/>
<gene>
    <name evidence="2" type="ORF">OXD698_LOCUS36975</name>
</gene>
<keyword evidence="1" id="KW-1133">Transmembrane helix</keyword>
<feature type="non-terminal residue" evidence="2">
    <location>
        <position position="70"/>
    </location>
</feature>
<organism evidence="2 3">
    <name type="scientific">Adineta steineri</name>
    <dbReference type="NCBI Taxonomy" id="433720"/>
    <lineage>
        <taxon>Eukaryota</taxon>
        <taxon>Metazoa</taxon>
        <taxon>Spiralia</taxon>
        <taxon>Gnathifera</taxon>
        <taxon>Rotifera</taxon>
        <taxon>Eurotatoria</taxon>
        <taxon>Bdelloidea</taxon>
        <taxon>Adinetida</taxon>
        <taxon>Adinetidae</taxon>
        <taxon>Adineta</taxon>
    </lineage>
</organism>
<accession>A0A819X215</accession>
<keyword evidence="1" id="KW-0472">Membrane</keyword>
<protein>
    <submittedName>
        <fullName evidence="2">Uncharacterized protein</fullName>
    </submittedName>
</protein>
<evidence type="ECO:0000313" key="2">
    <source>
        <dbReference type="EMBL" id="CAF4130248.1"/>
    </source>
</evidence>
<keyword evidence="1" id="KW-0812">Transmembrane</keyword>
<dbReference type="Proteomes" id="UP000663844">
    <property type="component" value="Unassembled WGS sequence"/>
</dbReference>
<sequence>MSTQNNSADNEASSSFDPITFPHLARFWMILPFYVPSLICSLFVLYHYITNRTLRQALHKHVVIILLAIN</sequence>
<reference evidence="2" key="1">
    <citation type="submission" date="2021-02" db="EMBL/GenBank/DDBJ databases">
        <authorList>
            <person name="Nowell W R."/>
        </authorList>
    </citation>
    <scope>NUCLEOTIDE SEQUENCE</scope>
</reference>
<feature type="transmembrane region" description="Helical" evidence="1">
    <location>
        <begin position="27"/>
        <end position="49"/>
    </location>
</feature>
<evidence type="ECO:0000256" key="1">
    <source>
        <dbReference type="SAM" id="Phobius"/>
    </source>
</evidence>
<comment type="caution">
    <text evidence="2">The sequence shown here is derived from an EMBL/GenBank/DDBJ whole genome shotgun (WGS) entry which is preliminary data.</text>
</comment>
<evidence type="ECO:0000313" key="3">
    <source>
        <dbReference type="Proteomes" id="UP000663844"/>
    </source>
</evidence>